<dbReference type="SMART" id="SM00499">
    <property type="entry name" value="AAI"/>
    <property type="match status" value="1"/>
</dbReference>
<dbReference type="PANTHER" id="PTHR45749:SF26">
    <property type="entry name" value="ZINC FINGER MYM-TYPE PROTEIN 1-LIKE"/>
    <property type="match status" value="1"/>
</dbReference>
<feature type="signal peptide" evidence="1">
    <location>
        <begin position="1"/>
        <end position="25"/>
    </location>
</feature>
<reference evidence="4" key="1">
    <citation type="submission" date="2023-02" db="EMBL/GenBank/DDBJ databases">
        <title>Genome of toxic invasive species Heracleum sosnowskyi carries increased number of genes despite the absence of recent whole-genome duplications.</title>
        <authorList>
            <person name="Schelkunov M."/>
            <person name="Shtratnikova V."/>
            <person name="Makarenko M."/>
            <person name="Klepikova A."/>
            <person name="Omelchenko D."/>
            <person name="Novikova G."/>
            <person name="Obukhova E."/>
            <person name="Bogdanov V."/>
            <person name="Penin A."/>
            <person name="Logacheva M."/>
        </authorList>
    </citation>
    <scope>NUCLEOTIDE SEQUENCE</scope>
    <source>
        <strain evidence="4">Hsosn_3</strain>
        <tissue evidence="4">Leaf</tissue>
    </source>
</reference>
<dbReference type="AlphaFoldDB" id="A0AAD8I2H3"/>
<accession>A0AAD8I2H3</accession>
<sequence length="706" mass="78148">MSSKRRSPAIFFLAINILFCITANACYTCNNPPKPPNPTPTPSKGSCPRDALKLGICAKVLNGSVVGTIVGSPPDSHCCSLLGGLIDLEAALCLCTALKANILGINLDIPIALSLLINTCGKNLPSDFLTQVMEAQGKKRGKTLFSFFKPSPSATATPTPTPINEVIAENPSNVDVEIVENQCVEPISKVQRVEIDLNTLERDPGIRIPIWQHPVNLRDDIRRAYTKMGPYQPKLAEYPRTIYGSQTQPRRFQYSWFENFRWLEYSPEKNSVFCFPCFIFQNKAPLHSALIIDGFNCWKRVNDGIRCPLLTHVGTPNSPHSNAVQCVEELMKVTGHIDKVLNTQSSEEVQKNRLRLKTTIECVRWLSLQACALRGHDESPTSSNRGNFIEMVRFCGRLNDNIGGIVLEKAPKNAKYTSPTIQKEVLHILADRVRRTICEEVGDAKFCILVDEAQDASNKEQMSIILKFVDRFGILTERFFEIVQVPNTTASTLKKKISDVFSRFNLSSANLRGQGYDGASNMSGGCNGLQALFLKECPYAYYIHCFAHRLQLALVGASSKEVSVWLIFSKLSTIVNLIGCSPKWHTELHSVQAIEIARMVTSGERDTGRGINQIGNLHRSGSTRWSSHFDSICSLIDMYGATMSVLQSIVEEGSSISLRGEAAESKGATEITCLKPLISNCTSVLVGPVSLILLLVQRCYYFATNR</sequence>
<evidence type="ECO:0000259" key="2">
    <source>
        <dbReference type="SMART" id="SM00499"/>
    </source>
</evidence>
<gene>
    <name evidence="4" type="ORF">POM88_032583</name>
</gene>
<dbReference type="InterPro" id="IPR016140">
    <property type="entry name" value="Bifunc_inhib/LTP/seed_store"/>
</dbReference>
<evidence type="ECO:0000256" key="1">
    <source>
        <dbReference type="SAM" id="SignalP"/>
    </source>
</evidence>
<comment type="caution">
    <text evidence="4">The sequence shown here is derived from an EMBL/GenBank/DDBJ whole genome shotgun (WGS) entry which is preliminary data.</text>
</comment>
<evidence type="ECO:0000259" key="3">
    <source>
        <dbReference type="SMART" id="SM00597"/>
    </source>
</evidence>
<keyword evidence="5" id="KW-1185">Reference proteome</keyword>
<organism evidence="4 5">
    <name type="scientific">Heracleum sosnowskyi</name>
    <dbReference type="NCBI Taxonomy" id="360622"/>
    <lineage>
        <taxon>Eukaryota</taxon>
        <taxon>Viridiplantae</taxon>
        <taxon>Streptophyta</taxon>
        <taxon>Embryophyta</taxon>
        <taxon>Tracheophyta</taxon>
        <taxon>Spermatophyta</taxon>
        <taxon>Magnoliopsida</taxon>
        <taxon>eudicotyledons</taxon>
        <taxon>Gunneridae</taxon>
        <taxon>Pentapetalae</taxon>
        <taxon>asterids</taxon>
        <taxon>campanulids</taxon>
        <taxon>Apiales</taxon>
        <taxon>Apiaceae</taxon>
        <taxon>Apioideae</taxon>
        <taxon>apioid superclade</taxon>
        <taxon>Tordylieae</taxon>
        <taxon>Tordyliinae</taxon>
        <taxon>Heracleum</taxon>
    </lineage>
</organism>
<dbReference type="InterPro" id="IPR036312">
    <property type="entry name" value="Bifun_inhib/LTP/seed_sf"/>
</dbReference>
<dbReference type="Gene3D" id="1.10.110.10">
    <property type="entry name" value="Plant lipid-transfer and hydrophobic proteins"/>
    <property type="match status" value="1"/>
</dbReference>
<protein>
    <submittedName>
        <fullName evidence="4">Repressor of the inhibitor of the protein kinase-like protein</fullName>
    </submittedName>
</protein>
<dbReference type="Pfam" id="PF14547">
    <property type="entry name" value="Hydrophob_seed"/>
    <property type="match status" value="1"/>
</dbReference>
<dbReference type="SMART" id="SM00597">
    <property type="entry name" value="ZnF_TTF"/>
    <property type="match status" value="1"/>
</dbReference>
<feature type="domain" description="Bifunctional inhibitor/plant lipid transfer protein/seed storage helical" evidence="2">
    <location>
        <begin position="47"/>
        <end position="128"/>
    </location>
</feature>
<dbReference type="CDD" id="cd01958">
    <property type="entry name" value="HPS_like"/>
    <property type="match status" value="1"/>
</dbReference>
<evidence type="ECO:0000313" key="5">
    <source>
        <dbReference type="Proteomes" id="UP001237642"/>
    </source>
</evidence>
<dbReference type="SUPFAM" id="SSF53098">
    <property type="entry name" value="Ribonuclease H-like"/>
    <property type="match status" value="1"/>
</dbReference>
<dbReference type="InterPro" id="IPR012337">
    <property type="entry name" value="RNaseH-like_sf"/>
</dbReference>
<proteinExistence type="predicted"/>
<reference evidence="4" key="2">
    <citation type="submission" date="2023-05" db="EMBL/GenBank/DDBJ databases">
        <authorList>
            <person name="Schelkunov M.I."/>
        </authorList>
    </citation>
    <scope>NUCLEOTIDE SEQUENCE</scope>
    <source>
        <strain evidence="4">Hsosn_3</strain>
        <tissue evidence="4">Leaf</tissue>
    </source>
</reference>
<feature type="domain" description="TTF-type" evidence="3">
    <location>
        <begin position="248"/>
        <end position="343"/>
    </location>
</feature>
<dbReference type="InterPro" id="IPR027923">
    <property type="entry name" value="Hydrophob_seed_dom"/>
</dbReference>
<feature type="chain" id="PRO_5042192273" evidence="1">
    <location>
        <begin position="26"/>
        <end position="706"/>
    </location>
</feature>
<dbReference type="InterPro" id="IPR025398">
    <property type="entry name" value="DUF4371"/>
</dbReference>
<dbReference type="Pfam" id="PF14291">
    <property type="entry name" value="DUF4371"/>
    <property type="match status" value="1"/>
</dbReference>
<keyword evidence="1" id="KW-0732">Signal</keyword>
<dbReference type="PANTHER" id="PTHR45749">
    <property type="match status" value="1"/>
</dbReference>
<dbReference type="EMBL" id="JAUIZM010000007">
    <property type="protein sequence ID" value="KAK1376390.1"/>
    <property type="molecule type" value="Genomic_DNA"/>
</dbReference>
<dbReference type="SUPFAM" id="SSF47699">
    <property type="entry name" value="Bifunctional inhibitor/lipid-transfer protein/seed storage 2S albumin"/>
    <property type="match status" value="1"/>
</dbReference>
<name>A0AAD8I2H3_9APIA</name>
<dbReference type="InterPro" id="IPR006580">
    <property type="entry name" value="Znf_TTF"/>
</dbReference>
<evidence type="ECO:0000313" key="4">
    <source>
        <dbReference type="EMBL" id="KAK1376390.1"/>
    </source>
</evidence>
<dbReference type="Proteomes" id="UP001237642">
    <property type="component" value="Unassembled WGS sequence"/>
</dbReference>